<dbReference type="Ensembl" id="ENSPSTT00000021735.1">
    <property type="protein sequence ID" value="ENSPSTP00000020720.1"/>
    <property type="gene ID" value="ENSPSTG00000015048.1"/>
</dbReference>
<dbReference type="GO" id="GO:0071222">
    <property type="term" value="P:cellular response to lipopolysaccharide"/>
    <property type="evidence" value="ECO:0007669"/>
    <property type="project" value="TreeGrafter"/>
</dbReference>
<dbReference type="PANTHER" id="PTHR10078">
    <property type="entry name" value="INTERLEUKIN-1 FAMILY MEMBER"/>
    <property type="match status" value="1"/>
</dbReference>
<sequence length="131" mass="13779">HDGTPQAGTSRGGHPIAVAPGDVGNPKQGILRSWGGGDPQVEAPRGGGSLRCDSWSLEPLGLEVKLLDLFSSEDAALPYTFYKTYGGTTHTFEAAAFPGHFLSTAAQPDQELGLAPRAAPGSITSFYLRRR</sequence>
<organism evidence="5 6">
    <name type="scientific">Pavo cristatus</name>
    <name type="common">Indian peafowl</name>
    <name type="synonym">Blue peafowl</name>
    <dbReference type="NCBI Taxonomy" id="9049"/>
    <lineage>
        <taxon>Eukaryota</taxon>
        <taxon>Metazoa</taxon>
        <taxon>Chordata</taxon>
        <taxon>Craniata</taxon>
        <taxon>Vertebrata</taxon>
        <taxon>Euteleostomi</taxon>
        <taxon>Archelosauria</taxon>
        <taxon>Archosauria</taxon>
        <taxon>Dinosauria</taxon>
        <taxon>Saurischia</taxon>
        <taxon>Theropoda</taxon>
        <taxon>Coelurosauria</taxon>
        <taxon>Aves</taxon>
        <taxon>Neognathae</taxon>
        <taxon>Galloanserae</taxon>
        <taxon>Galliformes</taxon>
        <taxon>Phasianidae</taxon>
        <taxon>Phasianinae</taxon>
        <taxon>Pavo</taxon>
    </lineage>
</organism>
<dbReference type="PANTHER" id="PTHR10078:SF28">
    <property type="entry name" value="INTERLEUKIN-1 RECEPTOR ANTAGONIST PROTEIN"/>
    <property type="match status" value="1"/>
</dbReference>
<comment type="subcellular location">
    <subcellularLocation>
        <location evidence="1">Secreted</location>
    </subcellularLocation>
</comment>
<evidence type="ECO:0000313" key="6">
    <source>
        <dbReference type="Proteomes" id="UP000694428"/>
    </source>
</evidence>
<keyword evidence="3" id="KW-0964">Secreted</keyword>
<evidence type="ECO:0000313" key="5">
    <source>
        <dbReference type="Ensembl" id="ENSPSTP00000020720.1"/>
    </source>
</evidence>
<proteinExistence type="inferred from homology"/>
<dbReference type="GO" id="GO:0005125">
    <property type="term" value="F:cytokine activity"/>
    <property type="evidence" value="ECO:0007669"/>
    <property type="project" value="InterPro"/>
</dbReference>
<name>A0A8C9FTS6_PAVCR</name>
<evidence type="ECO:0000256" key="4">
    <source>
        <dbReference type="SAM" id="MobiDB-lite"/>
    </source>
</evidence>
<dbReference type="InterPro" id="IPR008996">
    <property type="entry name" value="IL1/FGF"/>
</dbReference>
<evidence type="ECO:0000256" key="3">
    <source>
        <dbReference type="ARBA" id="ARBA00022525"/>
    </source>
</evidence>
<comment type="similarity">
    <text evidence="2">Belongs to the IL-1 family.</text>
</comment>
<protein>
    <submittedName>
        <fullName evidence="5">Uncharacterized protein</fullName>
    </submittedName>
</protein>
<evidence type="ECO:0000256" key="1">
    <source>
        <dbReference type="ARBA" id="ARBA00004613"/>
    </source>
</evidence>
<dbReference type="InterPro" id="IPR000975">
    <property type="entry name" value="IL-1_fam"/>
</dbReference>
<dbReference type="GO" id="GO:0005615">
    <property type="term" value="C:extracellular space"/>
    <property type="evidence" value="ECO:0007669"/>
    <property type="project" value="InterPro"/>
</dbReference>
<accession>A0A8C9FTS6</accession>
<dbReference type="Gene3D" id="2.80.10.50">
    <property type="match status" value="1"/>
</dbReference>
<dbReference type="GO" id="GO:0010628">
    <property type="term" value="P:positive regulation of gene expression"/>
    <property type="evidence" value="ECO:0007669"/>
    <property type="project" value="TreeGrafter"/>
</dbReference>
<dbReference type="Proteomes" id="UP000694428">
    <property type="component" value="Unplaced"/>
</dbReference>
<dbReference type="GO" id="GO:0019221">
    <property type="term" value="P:cytokine-mediated signaling pathway"/>
    <property type="evidence" value="ECO:0007669"/>
    <property type="project" value="TreeGrafter"/>
</dbReference>
<feature type="region of interest" description="Disordered" evidence="4">
    <location>
        <begin position="1"/>
        <end position="28"/>
    </location>
</feature>
<dbReference type="AlphaFoldDB" id="A0A8C9FTS6"/>
<evidence type="ECO:0000256" key="2">
    <source>
        <dbReference type="ARBA" id="ARBA00010448"/>
    </source>
</evidence>
<reference evidence="5" key="2">
    <citation type="submission" date="2025-09" db="UniProtKB">
        <authorList>
            <consortium name="Ensembl"/>
        </authorList>
    </citation>
    <scope>IDENTIFICATION</scope>
</reference>
<keyword evidence="6" id="KW-1185">Reference proteome</keyword>
<reference evidence="5" key="1">
    <citation type="submission" date="2025-08" db="UniProtKB">
        <authorList>
            <consortium name="Ensembl"/>
        </authorList>
    </citation>
    <scope>IDENTIFICATION</scope>
</reference>
<dbReference type="SUPFAM" id="SSF50353">
    <property type="entry name" value="Cytokine"/>
    <property type="match status" value="1"/>
</dbReference>
<dbReference type="GO" id="GO:0002437">
    <property type="term" value="P:inflammatory response to antigenic stimulus"/>
    <property type="evidence" value="ECO:0007669"/>
    <property type="project" value="TreeGrafter"/>
</dbReference>